<proteinExistence type="predicted"/>
<feature type="transmembrane region" description="Helical" evidence="1">
    <location>
        <begin position="65"/>
        <end position="88"/>
    </location>
</feature>
<accession>A0A6S6SJT6</accession>
<evidence type="ECO:0000256" key="1">
    <source>
        <dbReference type="SAM" id="Phobius"/>
    </source>
</evidence>
<protein>
    <submittedName>
        <fullName evidence="2">Uncharacterized protein</fullName>
    </submittedName>
</protein>
<name>A0A6S6SJT6_9BACT</name>
<organism evidence="2">
    <name type="scientific">uncultured Sulfurovum sp</name>
    <dbReference type="NCBI Taxonomy" id="269237"/>
    <lineage>
        <taxon>Bacteria</taxon>
        <taxon>Pseudomonadati</taxon>
        <taxon>Campylobacterota</taxon>
        <taxon>Epsilonproteobacteria</taxon>
        <taxon>Campylobacterales</taxon>
        <taxon>Sulfurovaceae</taxon>
        <taxon>Sulfurovum</taxon>
        <taxon>environmental samples</taxon>
    </lineage>
</organism>
<keyword evidence="1" id="KW-1133">Transmembrane helix</keyword>
<feature type="transmembrane region" description="Helical" evidence="1">
    <location>
        <begin position="27"/>
        <end position="45"/>
    </location>
</feature>
<dbReference type="AlphaFoldDB" id="A0A6S6SJT6"/>
<dbReference type="EMBL" id="CACVAR010000133">
    <property type="protein sequence ID" value="CAA6805296.1"/>
    <property type="molecule type" value="Genomic_DNA"/>
</dbReference>
<reference evidence="2" key="1">
    <citation type="submission" date="2020-01" db="EMBL/GenBank/DDBJ databases">
        <authorList>
            <person name="Meier V. D."/>
            <person name="Meier V D."/>
        </authorList>
    </citation>
    <scope>NUCLEOTIDE SEQUENCE</scope>
    <source>
        <strain evidence="2">HLG_WM_MAG_03</strain>
    </source>
</reference>
<keyword evidence="1" id="KW-0472">Membrane</keyword>
<keyword evidence="1" id="KW-0812">Transmembrane</keyword>
<gene>
    <name evidence="2" type="ORF">HELGO_WM36097</name>
</gene>
<sequence length="118" mass="13847">MSYFFTIFCYNISYNFKFGMPMYIKNFFFLLFIIASSLYFFSSIQPEVTLEICGSMCYSELSLTYIQLTSMITSAIALILFILTNYYAQKTMLKEKEKIASDRLNIEQIHAELEALKH</sequence>
<evidence type="ECO:0000313" key="2">
    <source>
        <dbReference type="EMBL" id="CAA6805296.1"/>
    </source>
</evidence>